<name>A0AAV7RJS0_PLEWA</name>
<protein>
    <submittedName>
        <fullName evidence="2">Uncharacterized protein</fullName>
    </submittedName>
</protein>
<accession>A0AAV7RJS0</accession>
<organism evidence="2 3">
    <name type="scientific">Pleurodeles waltl</name>
    <name type="common">Iberian ribbed newt</name>
    <dbReference type="NCBI Taxonomy" id="8319"/>
    <lineage>
        <taxon>Eukaryota</taxon>
        <taxon>Metazoa</taxon>
        <taxon>Chordata</taxon>
        <taxon>Craniata</taxon>
        <taxon>Vertebrata</taxon>
        <taxon>Euteleostomi</taxon>
        <taxon>Amphibia</taxon>
        <taxon>Batrachia</taxon>
        <taxon>Caudata</taxon>
        <taxon>Salamandroidea</taxon>
        <taxon>Salamandridae</taxon>
        <taxon>Pleurodelinae</taxon>
        <taxon>Pleurodeles</taxon>
    </lineage>
</organism>
<dbReference type="Proteomes" id="UP001066276">
    <property type="component" value="Chromosome 5"/>
</dbReference>
<evidence type="ECO:0000313" key="3">
    <source>
        <dbReference type="Proteomes" id="UP001066276"/>
    </source>
</evidence>
<feature type="compositionally biased region" description="Basic and acidic residues" evidence="1">
    <location>
        <begin position="96"/>
        <end position="113"/>
    </location>
</feature>
<feature type="region of interest" description="Disordered" evidence="1">
    <location>
        <begin position="73"/>
        <end position="146"/>
    </location>
</feature>
<comment type="caution">
    <text evidence="2">The sequence shown here is derived from an EMBL/GenBank/DDBJ whole genome shotgun (WGS) entry which is preliminary data.</text>
</comment>
<proteinExistence type="predicted"/>
<gene>
    <name evidence="2" type="ORF">NDU88_003885</name>
</gene>
<keyword evidence="3" id="KW-1185">Reference proteome</keyword>
<dbReference type="AlphaFoldDB" id="A0AAV7RJS0"/>
<dbReference type="EMBL" id="JANPWB010000009">
    <property type="protein sequence ID" value="KAJ1151098.1"/>
    <property type="molecule type" value="Genomic_DNA"/>
</dbReference>
<reference evidence="2" key="1">
    <citation type="journal article" date="2022" name="bioRxiv">
        <title>Sequencing and chromosome-scale assembly of the giantPleurodeles waltlgenome.</title>
        <authorList>
            <person name="Brown T."/>
            <person name="Elewa A."/>
            <person name="Iarovenko S."/>
            <person name="Subramanian E."/>
            <person name="Araus A.J."/>
            <person name="Petzold A."/>
            <person name="Susuki M."/>
            <person name="Suzuki K.-i.T."/>
            <person name="Hayashi T."/>
            <person name="Toyoda A."/>
            <person name="Oliveira C."/>
            <person name="Osipova E."/>
            <person name="Leigh N.D."/>
            <person name="Simon A."/>
            <person name="Yun M.H."/>
        </authorList>
    </citation>
    <scope>NUCLEOTIDE SEQUENCE</scope>
    <source>
        <strain evidence="2">20211129_DDA</strain>
        <tissue evidence="2">Liver</tissue>
    </source>
</reference>
<sequence length="187" mass="20436">MARGPSFVIPANPVEESVQLAHISHQGMMKTKNRLQTKVLFPRMNEKVKAAADLPSSEDRDCTATSDLEVQHVPTNPLTLPGDQGQSGPFHAVPGRQKEDVPEVTRERGEWRSRSGNLGEEDGDEVENGRYSSRDEPAETQPADGAIASSSHTWGKAWPLRYFALLFSVNNGADVECVVANVQVVIC</sequence>
<evidence type="ECO:0000256" key="1">
    <source>
        <dbReference type="SAM" id="MobiDB-lite"/>
    </source>
</evidence>
<evidence type="ECO:0000313" key="2">
    <source>
        <dbReference type="EMBL" id="KAJ1151098.1"/>
    </source>
</evidence>